<dbReference type="Proteomes" id="UP000271098">
    <property type="component" value="Unassembled WGS sequence"/>
</dbReference>
<keyword evidence="6" id="KW-1185">Reference proteome</keyword>
<comment type="similarity">
    <text evidence="1">Belongs to the CCZ1 family.</text>
</comment>
<evidence type="ECO:0000259" key="4">
    <source>
        <dbReference type="Pfam" id="PF19033"/>
    </source>
</evidence>
<dbReference type="InterPro" id="IPR043987">
    <property type="entry name" value="CCZ1/INTU/HSP4_longin_1"/>
</dbReference>
<gene>
    <name evidence="5" type="ORF">GPUH_LOCUS10480</name>
</gene>
<feature type="domain" description="CCZ1/INTU second Longin" evidence="3">
    <location>
        <begin position="277"/>
        <end position="422"/>
    </location>
</feature>
<dbReference type="EMBL" id="UYRT01077995">
    <property type="protein sequence ID" value="VDN17500.1"/>
    <property type="molecule type" value="Genomic_DNA"/>
</dbReference>
<reference evidence="5 6" key="2">
    <citation type="submission" date="2018-11" db="EMBL/GenBank/DDBJ databases">
        <authorList>
            <consortium name="Pathogen Informatics"/>
        </authorList>
    </citation>
    <scope>NUCLEOTIDE SEQUENCE [LARGE SCALE GENOMIC DNA]</scope>
</reference>
<proteinExistence type="inferred from homology"/>
<sequence>MPNYCSEPLTAMHCLNGMPCELRHVPSVSRCVPGTSGDGAAGFVSMNPSTFSGSFHLSNAGSPGNKQGSTCRIIDILDFFFVAHPNSGRKEGRENERIFYYNSPKSESLEKQTQVTGFAEAVVNFTENFTEKWDESEFSHRYVYTTKQLHVYILVESAEYIIGAGLNKQVLPFYCLLELSAKENYVLRGSAIRAILITAYKMFRLFFGSFSRLMLSNPVHLKDRLEYFFSRFLPQFRLHRMPLLDLFSGIDFLSLDSTNYLRIENFLDQLAEEFPQISKTAFFYRERLITHTVSKTDLPVLIRYLTQNLLNKSLKEELQPEKVRNYINGCTWRKDRCFRSFRKESGHHGKFLTGPMVSAKNLSQNDKYDVRLPIVYLCDDTNNERRLVPYELVVYRALNATVCLFLQKSADLAFLQRLDNYLGPELSVIASVIGESYGTLNDISSLKEKDFHFLYFNPESLSLKTSFVENIDSSRSQNLSSLPTSVYKLICDTFDDFLEKEDFGETTTRLDADWWLIIKKVNKRFLLLVLRSNTLTTPADLQQHVNDIIRLNFNTIFLF</sequence>
<evidence type="ECO:0000313" key="7">
    <source>
        <dbReference type="WBParaSite" id="GPUH_0001049301-mRNA-1"/>
    </source>
</evidence>
<evidence type="ECO:0000313" key="5">
    <source>
        <dbReference type="EMBL" id="VDN17500.1"/>
    </source>
</evidence>
<protein>
    <submittedName>
        <fullName evidence="7">C3H1-type domain-containing protein</fullName>
    </submittedName>
</protein>
<dbReference type="WBParaSite" id="GPUH_0001049301-mRNA-1">
    <property type="protein sequence ID" value="GPUH_0001049301-mRNA-1"/>
    <property type="gene ID" value="GPUH_0001049301"/>
</dbReference>
<feature type="domain" description="CCZ1/INTU/HPS4 third Longin" evidence="4">
    <location>
        <begin position="447"/>
        <end position="544"/>
    </location>
</feature>
<dbReference type="GO" id="GO:0016192">
    <property type="term" value="P:vesicle-mediated transport"/>
    <property type="evidence" value="ECO:0007669"/>
    <property type="project" value="InterPro"/>
</dbReference>
<dbReference type="PANTHER" id="PTHR13056:SF0">
    <property type="entry name" value="VACUOLAR FUSION PROTEIN CCZ1 HOMOLOG-RELATED"/>
    <property type="match status" value="1"/>
</dbReference>
<feature type="domain" description="CCZ1/INTU/HSP4 first Longin" evidence="2">
    <location>
        <begin position="77"/>
        <end position="208"/>
    </location>
</feature>
<dbReference type="Pfam" id="PF19033">
    <property type="entry name" value="Intu_longin_3"/>
    <property type="match status" value="1"/>
</dbReference>
<dbReference type="PANTHER" id="PTHR13056">
    <property type="entry name" value="VACUOLAR FUSION PROTEIN CCZ1 HOMOLOG-RELATED"/>
    <property type="match status" value="1"/>
</dbReference>
<evidence type="ECO:0000313" key="6">
    <source>
        <dbReference type="Proteomes" id="UP000271098"/>
    </source>
</evidence>
<accession>A0A183DP39</accession>
<dbReference type="AlphaFoldDB" id="A0A183DP39"/>
<reference evidence="7" key="1">
    <citation type="submission" date="2016-06" db="UniProtKB">
        <authorList>
            <consortium name="WormBaseParasite"/>
        </authorList>
    </citation>
    <scope>IDENTIFICATION</scope>
</reference>
<dbReference type="GO" id="GO:0035658">
    <property type="term" value="C:Mon1-Ccz1 complex"/>
    <property type="evidence" value="ECO:0007669"/>
    <property type="project" value="InterPro"/>
</dbReference>
<evidence type="ECO:0000259" key="2">
    <source>
        <dbReference type="Pfam" id="PF19031"/>
    </source>
</evidence>
<evidence type="ECO:0000256" key="1">
    <source>
        <dbReference type="ARBA" id="ARBA00005352"/>
    </source>
</evidence>
<name>A0A183DP39_9BILA</name>
<dbReference type="InterPro" id="IPR013176">
    <property type="entry name" value="Ccz1"/>
</dbReference>
<dbReference type="Pfam" id="PF19032">
    <property type="entry name" value="Intu_longin_2"/>
    <property type="match status" value="1"/>
</dbReference>
<organism evidence="7">
    <name type="scientific">Gongylonema pulchrum</name>
    <dbReference type="NCBI Taxonomy" id="637853"/>
    <lineage>
        <taxon>Eukaryota</taxon>
        <taxon>Metazoa</taxon>
        <taxon>Ecdysozoa</taxon>
        <taxon>Nematoda</taxon>
        <taxon>Chromadorea</taxon>
        <taxon>Rhabditida</taxon>
        <taxon>Spirurina</taxon>
        <taxon>Spiruromorpha</taxon>
        <taxon>Spiruroidea</taxon>
        <taxon>Gongylonematidae</taxon>
        <taxon>Gongylonema</taxon>
    </lineage>
</organism>
<dbReference type="InterPro" id="IPR043988">
    <property type="entry name" value="CCZ1/INTU_longin_2"/>
</dbReference>
<dbReference type="InterPro" id="IPR043989">
    <property type="entry name" value="CCZ1/INTU/HSP4_longin_3"/>
</dbReference>
<dbReference type="Pfam" id="PF19031">
    <property type="entry name" value="Intu_longin_1"/>
    <property type="match status" value="1"/>
</dbReference>
<evidence type="ECO:0000259" key="3">
    <source>
        <dbReference type="Pfam" id="PF19032"/>
    </source>
</evidence>
<dbReference type="OrthoDB" id="240546at2759"/>